<evidence type="ECO:0000313" key="1">
    <source>
        <dbReference type="EMBL" id="HDX33879.1"/>
    </source>
</evidence>
<organism evidence="1">
    <name type="scientific">Caldilinea aerophila</name>
    <dbReference type="NCBI Taxonomy" id="133453"/>
    <lineage>
        <taxon>Bacteria</taxon>
        <taxon>Bacillati</taxon>
        <taxon>Chloroflexota</taxon>
        <taxon>Caldilineae</taxon>
        <taxon>Caldilineales</taxon>
        <taxon>Caldilineaceae</taxon>
        <taxon>Caldilinea</taxon>
    </lineage>
</organism>
<proteinExistence type="predicted"/>
<reference evidence="1" key="1">
    <citation type="journal article" date="2020" name="mSystems">
        <title>Genome- and Community-Level Interaction Insights into Carbon Utilization and Element Cycling Functions of Hydrothermarchaeota in Hydrothermal Sediment.</title>
        <authorList>
            <person name="Zhou Z."/>
            <person name="Liu Y."/>
            <person name="Xu W."/>
            <person name="Pan J."/>
            <person name="Luo Z.H."/>
            <person name="Li M."/>
        </authorList>
    </citation>
    <scope>NUCLEOTIDE SEQUENCE [LARGE SCALE GENOMIC DNA]</scope>
    <source>
        <strain evidence="1">SpSt-289</strain>
    </source>
</reference>
<name>A0A7C1FIW5_9CHLR</name>
<accession>A0A7C1FIW5</accession>
<dbReference type="EMBL" id="DSMG01000210">
    <property type="protein sequence ID" value="HDX33879.1"/>
    <property type="molecule type" value="Genomic_DNA"/>
</dbReference>
<dbReference type="AlphaFoldDB" id="A0A7C1FIW5"/>
<comment type="caution">
    <text evidence="1">The sequence shown here is derived from an EMBL/GenBank/DDBJ whole genome shotgun (WGS) entry which is preliminary data.</text>
</comment>
<protein>
    <submittedName>
        <fullName evidence="1">Uncharacterized protein</fullName>
    </submittedName>
</protein>
<sequence>MRVDVKPLTHWVIYKGYTVRFTKRSPQRTEGVLTTPESVQVRFTYDASKRIITLPNERIRINEYGWEVERMPYEPSNDA</sequence>
<gene>
    <name evidence="1" type="ORF">ENQ20_20710</name>
</gene>